<dbReference type="Proteomes" id="UP001152622">
    <property type="component" value="Chromosome 6"/>
</dbReference>
<organism evidence="2 3">
    <name type="scientific">Synaphobranchus kaupii</name>
    <name type="common">Kaup's arrowtooth eel</name>
    <dbReference type="NCBI Taxonomy" id="118154"/>
    <lineage>
        <taxon>Eukaryota</taxon>
        <taxon>Metazoa</taxon>
        <taxon>Chordata</taxon>
        <taxon>Craniata</taxon>
        <taxon>Vertebrata</taxon>
        <taxon>Euteleostomi</taxon>
        <taxon>Actinopterygii</taxon>
        <taxon>Neopterygii</taxon>
        <taxon>Teleostei</taxon>
        <taxon>Anguilliformes</taxon>
        <taxon>Synaphobranchidae</taxon>
        <taxon>Synaphobranchus</taxon>
    </lineage>
</organism>
<evidence type="ECO:0000313" key="2">
    <source>
        <dbReference type="EMBL" id="KAJ8357135.1"/>
    </source>
</evidence>
<sequence>MQAPAGLVDPQQLKPLRRGQLRKGKEKGGDVYTCERRETERREGGGGRPRGYRRPLCACANAVRKLGPEKSLVCLSEAADALKSLHFPSIIGAKAPECALLPLTKEAER</sequence>
<proteinExistence type="predicted"/>
<feature type="compositionally biased region" description="Basic residues" evidence="1">
    <location>
        <begin position="15"/>
        <end position="25"/>
    </location>
</feature>
<dbReference type="EMBL" id="JAINUF010000006">
    <property type="protein sequence ID" value="KAJ8357135.1"/>
    <property type="molecule type" value="Genomic_DNA"/>
</dbReference>
<comment type="caution">
    <text evidence="2">The sequence shown here is derived from an EMBL/GenBank/DDBJ whole genome shotgun (WGS) entry which is preliminary data.</text>
</comment>
<dbReference type="AlphaFoldDB" id="A0A9Q1FF56"/>
<name>A0A9Q1FF56_SYNKA</name>
<evidence type="ECO:0000313" key="3">
    <source>
        <dbReference type="Proteomes" id="UP001152622"/>
    </source>
</evidence>
<feature type="compositionally biased region" description="Basic and acidic residues" evidence="1">
    <location>
        <begin position="26"/>
        <end position="45"/>
    </location>
</feature>
<reference evidence="2" key="1">
    <citation type="journal article" date="2023" name="Science">
        <title>Genome structures resolve the early diversification of teleost fishes.</title>
        <authorList>
            <person name="Parey E."/>
            <person name="Louis A."/>
            <person name="Montfort J."/>
            <person name="Bouchez O."/>
            <person name="Roques C."/>
            <person name="Iampietro C."/>
            <person name="Lluch J."/>
            <person name="Castinel A."/>
            <person name="Donnadieu C."/>
            <person name="Desvignes T."/>
            <person name="Floi Bucao C."/>
            <person name="Jouanno E."/>
            <person name="Wen M."/>
            <person name="Mejri S."/>
            <person name="Dirks R."/>
            <person name="Jansen H."/>
            <person name="Henkel C."/>
            <person name="Chen W.J."/>
            <person name="Zahm M."/>
            <person name="Cabau C."/>
            <person name="Klopp C."/>
            <person name="Thompson A.W."/>
            <person name="Robinson-Rechavi M."/>
            <person name="Braasch I."/>
            <person name="Lecointre G."/>
            <person name="Bobe J."/>
            <person name="Postlethwait J.H."/>
            <person name="Berthelot C."/>
            <person name="Roest Crollius H."/>
            <person name="Guiguen Y."/>
        </authorList>
    </citation>
    <scope>NUCLEOTIDE SEQUENCE</scope>
    <source>
        <strain evidence="2">WJC10195</strain>
    </source>
</reference>
<feature type="region of interest" description="Disordered" evidence="1">
    <location>
        <begin position="1"/>
        <end position="50"/>
    </location>
</feature>
<accession>A0A9Q1FF56</accession>
<evidence type="ECO:0000256" key="1">
    <source>
        <dbReference type="SAM" id="MobiDB-lite"/>
    </source>
</evidence>
<gene>
    <name evidence="2" type="ORF">SKAU_G00199290</name>
</gene>
<keyword evidence="3" id="KW-1185">Reference proteome</keyword>
<protein>
    <submittedName>
        <fullName evidence="2">Uncharacterized protein</fullName>
    </submittedName>
</protein>